<dbReference type="InterPro" id="IPR044791">
    <property type="entry name" value="Beta-glucanase/XTH"/>
</dbReference>
<evidence type="ECO:0000256" key="9">
    <source>
        <dbReference type="ARBA" id="ARBA00022801"/>
    </source>
</evidence>
<keyword evidence="10" id="KW-1015">Disulfide bond</keyword>
<dbReference type="Pfam" id="PF06955">
    <property type="entry name" value="XET_C"/>
    <property type="match status" value="3"/>
</dbReference>
<evidence type="ECO:0000256" key="2">
    <source>
        <dbReference type="ARBA" id="ARBA00004271"/>
    </source>
</evidence>
<gene>
    <name evidence="15" type="primary">XTH26</name>
    <name evidence="15" type="ORF">SDJN03_15358</name>
</gene>
<keyword evidence="11" id="KW-0325">Glycoprotein</keyword>
<evidence type="ECO:0000313" key="15">
    <source>
        <dbReference type="EMBL" id="KAG6589935.1"/>
    </source>
</evidence>
<dbReference type="PROSITE" id="PS01034">
    <property type="entry name" value="GH16_1"/>
    <property type="match status" value="1"/>
</dbReference>
<keyword evidence="4" id="KW-0134">Cell wall</keyword>
<dbReference type="InterPro" id="IPR000757">
    <property type="entry name" value="Beta-glucanase-like"/>
</dbReference>
<name>A0AAV6N0L9_9ROSI</name>
<keyword evidence="16" id="KW-1185">Reference proteome</keyword>
<keyword evidence="8" id="KW-0732">Signal</keyword>
<evidence type="ECO:0000256" key="5">
    <source>
        <dbReference type="ARBA" id="ARBA00022523"/>
    </source>
</evidence>
<accession>A0AAV6N0L9</accession>
<dbReference type="PANTHER" id="PTHR31062">
    <property type="entry name" value="XYLOGLUCAN ENDOTRANSGLUCOSYLASE/HYDROLASE PROTEIN 8-RELATED"/>
    <property type="match status" value="1"/>
</dbReference>
<organism evidence="15 16">
    <name type="scientific">Cucurbita argyrosperma subsp. sororia</name>
    <dbReference type="NCBI Taxonomy" id="37648"/>
    <lineage>
        <taxon>Eukaryota</taxon>
        <taxon>Viridiplantae</taxon>
        <taxon>Streptophyta</taxon>
        <taxon>Embryophyta</taxon>
        <taxon>Tracheophyta</taxon>
        <taxon>Spermatophyta</taxon>
        <taxon>Magnoliopsida</taxon>
        <taxon>eudicotyledons</taxon>
        <taxon>Gunneridae</taxon>
        <taxon>Pentapetalae</taxon>
        <taxon>rosids</taxon>
        <taxon>fabids</taxon>
        <taxon>Cucurbitales</taxon>
        <taxon>Cucurbitaceae</taxon>
        <taxon>Cucurbiteae</taxon>
        <taxon>Cucurbita</taxon>
    </lineage>
</organism>
<evidence type="ECO:0000256" key="4">
    <source>
        <dbReference type="ARBA" id="ARBA00022512"/>
    </source>
</evidence>
<evidence type="ECO:0000256" key="10">
    <source>
        <dbReference type="ARBA" id="ARBA00023157"/>
    </source>
</evidence>
<evidence type="ECO:0000256" key="11">
    <source>
        <dbReference type="ARBA" id="ARBA00023180"/>
    </source>
</evidence>
<evidence type="ECO:0000256" key="13">
    <source>
        <dbReference type="ARBA" id="ARBA00034022"/>
    </source>
</evidence>
<dbReference type="Proteomes" id="UP000685013">
    <property type="component" value="Chromosome 10"/>
</dbReference>
<evidence type="ECO:0000256" key="8">
    <source>
        <dbReference type="ARBA" id="ARBA00022729"/>
    </source>
</evidence>
<dbReference type="EMBL" id="JAGKQH010000010">
    <property type="protein sequence ID" value="KAG6589935.1"/>
    <property type="molecule type" value="Genomic_DNA"/>
</dbReference>
<keyword evidence="6" id="KW-0964">Secreted</keyword>
<dbReference type="PROSITE" id="PS51762">
    <property type="entry name" value="GH16_2"/>
    <property type="match status" value="1"/>
</dbReference>
<evidence type="ECO:0000313" key="16">
    <source>
        <dbReference type="Proteomes" id="UP000685013"/>
    </source>
</evidence>
<reference evidence="15 16" key="1">
    <citation type="journal article" date="2021" name="Hortic Res">
        <title>The domestication of Cucurbita argyrosperma as revealed by the genome of its wild relative.</title>
        <authorList>
            <person name="Barrera-Redondo J."/>
            <person name="Sanchez-de la Vega G."/>
            <person name="Aguirre-Liguori J.A."/>
            <person name="Castellanos-Morales G."/>
            <person name="Gutierrez-Guerrero Y.T."/>
            <person name="Aguirre-Dugua X."/>
            <person name="Aguirre-Planter E."/>
            <person name="Tenaillon M.I."/>
            <person name="Lira-Saade R."/>
            <person name="Eguiarte L.E."/>
        </authorList>
    </citation>
    <scope>NUCLEOTIDE SEQUENCE [LARGE SCALE GENOMIC DNA]</scope>
    <source>
        <strain evidence="15">JBR-2021</strain>
    </source>
</reference>
<dbReference type="InterPro" id="IPR016455">
    <property type="entry name" value="XTH"/>
</dbReference>
<protein>
    <recommendedName>
        <fullName evidence="3">xyloglucan:xyloglucosyl transferase</fullName>
        <ecNumber evidence="3">2.4.1.207</ecNumber>
    </recommendedName>
</protein>
<keyword evidence="12" id="KW-0326">Glycosidase</keyword>
<evidence type="ECO:0000256" key="6">
    <source>
        <dbReference type="ARBA" id="ARBA00022525"/>
    </source>
</evidence>
<keyword evidence="5" id="KW-0052">Apoplast</keyword>
<feature type="non-terminal residue" evidence="15">
    <location>
        <position position="1"/>
    </location>
</feature>
<dbReference type="GO" id="GO:0042546">
    <property type="term" value="P:cell wall biogenesis"/>
    <property type="evidence" value="ECO:0007669"/>
    <property type="project" value="InterPro"/>
</dbReference>
<keyword evidence="9" id="KW-0378">Hydrolase</keyword>
<dbReference type="GO" id="GO:0004553">
    <property type="term" value="F:hydrolase activity, hydrolyzing O-glycosyl compounds"/>
    <property type="evidence" value="ECO:0007669"/>
    <property type="project" value="InterPro"/>
</dbReference>
<dbReference type="InterPro" id="IPR010713">
    <property type="entry name" value="XET_C"/>
</dbReference>
<evidence type="ECO:0000256" key="1">
    <source>
        <dbReference type="ARBA" id="ARBA00004191"/>
    </source>
</evidence>
<dbReference type="EC" id="2.4.1.207" evidence="3"/>
<comment type="subcellular location">
    <subcellularLocation>
        <location evidence="1">Secreted</location>
        <location evidence="1">Cell wall</location>
    </subcellularLocation>
    <subcellularLocation>
        <location evidence="2">Secreted</location>
        <location evidence="2">Extracellular space</location>
        <location evidence="2">Apoplast</location>
    </subcellularLocation>
</comment>
<dbReference type="CDD" id="cd02176">
    <property type="entry name" value="GH16_XET"/>
    <property type="match status" value="1"/>
</dbReference>
<evidence type="ECO:0000256" key="12">
    <source>
        <dbReference type="ARBA" id="ARBA00023295"/>
    </source>
</evidence>
<evidence type="ECO:0000256" key="7">
    <source>
        <dbReference type="ARBA" id="ARBA00022679"/>
    </source>
</evidence>
<keyword evidence="7" id="KW-0808">Transferase</keyword>
<evidence type="ECO:0000259" key="14">
    <source>
        <dbReference type="PROSITE" id="PS51762"/>
    </source>
</evidence>
<dbReference type="InterPro" id="IPR008263">
    <property type="entry name" value="GH16_AS"/>
</dbReference>
<comment type="caution">
    <text evidence="15">The sequence shown here is derived from an EMBL/GenBank/DDBJ whole genome shotgun (WGS) entry which is preliminary data.</text>
</comment>
<evidence type="ECO:0000256" key="3">
    <source>
        <dbReference type="ARBA" id="ARBA00012152"/>
    </source>
</evidence>
<dbReference type="GO" id="GO:0010411">
    <property type="term" value="P:xyloglucan metabolic process"/>
    <property type="evidence" value="ECO:0007669"/>
    <property type="project" value="InterPro"/>
</dbReference>
<dbReference type="GO" id="GO:0016762">
    <property type="term" value="F:xyloglucan:xyloglucosyl transferase activity"/>
    <property type="evidence" value="ECO:0007669"/>
    <property type="project" value="UniProtKB-EC"/>
</dbReference>
<proteinExistence type="predicted"/>
<dbReference type="Pfam" id="PF00722">
    <property type="entry name" value="Glyco_hydro_16"/>
    <property type="match status" value="1"/>
</dbReference>
<dbReference type="AlphaFoldDB" id="A0AAV6N0L9"/>
<feature type="domain" description="GH16" evidence="14">
    <location>
        <begin position="69"/>
        <end position="353"/>
    </location>
</feature>
<dbReference type="FunFam" id="2.60.120.200:FF:000025">
    <property type="entry name" value="Xyloglucan endotransglucosylase/hydrolase"/>
    <property type="match status" value="1"/>
</dbReference>
<dbReference type="GO" id="GO:0048046">
    <property type="term" value="C:apoplast"/>
    <property type="evidence" value="ECO:0007669"/>
    <property type="project" value="UniProtKB-SubCell"/>
</dbReference>
<comment type="catalytic activity">
    <reaction evidence="13">
        <text>breaks a beta-(1-&gt;4) bond in the backbone of a xyloglucan and transfers the xyloglucanyl segment on to O-4 of the non-reducing terminal glucose residue of an acceptor, which can be a xyloglucan or an oligosaccharide of xyloglucan.</text>
        <dbReference type="EC" id="2.4.1.207"/>
    </reaction>
</comment>
<sequence length="472" mass="54766">MRLYTSLWNAQDWATQGGRVKTNWASAPFTASFRRFRPRACPWNGETQRGTATRMLTQTQALLPAITLSHWWTSPVHAQPSASQSTKLREIRQKYMIYDYCLDPTRRRSNWVTSFDSINMKEEQRFEFPPMKYVTKRQSGFQSLSIAFLVCVIVSNHMVVDAMTSKNMALFWGNSQSKIEGDDLQLVLDQSSGSGAKSKRYFLFGSFEAQIKFVPGDSAGLVTAFYLSSEGSHHDEVDFEFLGNATGEPYTIHTNIFVQGVGDREQQFRPWFDPSADFHNYTIHWNPNAVVWYIDSIPIRIFRNYENAPKQKTAFPNKQGMRLYTSLWNAQDWATQGGRVKTNWASAPFTASFRRFRPRACPWNGEVSISQCASSSPTNWWTSPIHAQLSASQSTKLGEIREKYMIYDYCLDPKRRPNGPSASQSTKLREIRQKYMIYDYCLDPTRRRSNWVLPPECYRRPFKHKHKDYYQQ</sequence>